<dbReference type="SUPFAM" id="SSF47413">
    <property type="entry name" value="lambda repressor-like DNA-binding domains"/>
    <property type="match status" value="1"/>
</dbReference>
<evidence type="ECO:0000259" key="1">
    <source>
        <dbReference type="PROSITE" id="PS50943"/>
    </source>
</evidence>
<reference evidence="2 3" key="1">
    <citation type="submission" date="2019-09" db="EMBL/GenBank/DDBJ databases">
        <title>Goodfellowia gen. nov., a new genus of the Pseudonocardineae related to Actinoalloteichus, containing Goodfellowia coeruleoviolacea gen. nov., comb. nov. gen. nov., comb. nov.</title>
        <authorList>
            <person name="Labeda D."/>
        </authorList>
    </citation>
    <scope>NUCLEOTIDE SEQUENCE [LARGE SCALE GENOMIC DNA]</scope>
    <source>
        <strain evidence="2 3">AN110305</strain>
    </source>
</reference>
<keyword evidence="3" id="KW-1185">Reference proteome</keyword>
<sequence length="73" mass="8138">MGRSWKDVKAEKESIDLANGRDVDAARADARDRTDAHILGYRLAELRKRAKLTQQDLAARIGVRRLPGPTEPA</sequence>
<dbReference type="RefSeq" id="WP_149847845.1">
    <property type="nucleotide sequence ID" value="NZ_VUOB01000003.1"/>
</dbReference>
<gene>
    <name evidence="2" type="ORF">F0L68_03030</name>
</gene>
<evidence type="ECO:0000313" key="3">
    <source>
        <dbReference type="Proteomes" id="UP000323454"/>
    </source>
</evidence>
<accession>A0A5B2XR30</accession>
<dbReference type="InterPro" id="IPR010982">
    <property type="entry name" value="Lambda_DNA-bd_dom_sf"/>
</dbReference>
<dbReference type="Proteomes" id="UP000323454">
    <property type="component" value="Unassembled WGS sequence"/>
</dbReference>
<evidence type="ECO:0000313" key="2">
    <source>
        <dbReference type="EMBL" id="KAA2266107.1"/>
    </source>
</evidence>
<protein>
    <recommendedName>
        <fullName evidence="1">HTH cro/C1-type domain-containing protein</fullName>
    </recommendedName>
</protein>
<dbReference type="PROSITE" id="PS50943">
    <property type="entry name" value="HTH_CROC1"/>
    <property type="match status" value="1"/>
</dbReference>
<dbReference type="OrthoDB" id="5738376at2"/>
<dbReference type="GO" id="GO:0003677">
    <property type="term" value="F:DNA binding"/>
    <property type="evidence" value="ECO:0007669"/>
    <property type="project" value="InterPro"/>
</dbReference>
<name>A0A5B2XR30_9PSEU</name>
<proteinExistence type="predicted"/>
<reference evidence="2 3" key="2">
    <citation type="submission" date="2019-09" db="EMBL/GenBank/DDBJ databases">
        <authorList>
            <person name="Jin C."/>
        </authorList>
    </citation>
    <scope>NUCLEOTIDE SEQUENCE [LARGE SCALE GENOMIC DNA]</scope>
    <source>
        <strain evidence="2 3">AN110305</strain>
    </source>
</reference>
<organism evidence="2 3">
    <name type="scientific">Solihabitans fulvus</name>
    <dbReference type="NCBI Taxonomy" id="1892852"/>
    <lineage>
        <taxon>Bacteria</taxon>
        <taxon>Bacillati</taxon>
        <taxon>Actinomycetota</taxon>
        <taxon>Actinomycetes</taxon>
        <taxon>Pseudonocardiales</taxon>
        <taxon>Pseudonocardiaceae</taxon>
        <taxon>Solihabitans</taxon>
    </lineage>
</organism>
<dbReference type="InterPro" id="IPR001387">
    <property type="entry name" value="Cro/C1-type_HTH"/>
</dbReference>
<dbReference type="CDD" id="cd00093">
    <property type="entry name" value="HTH_XRE"/>
    <property type="match status" value="1"/>
</dbReference>
<dbReference type="AlphaFoldDB" id="A0A5B2XR30"/>
<dbReference type="Gene3D" id="1.10.260.40">
    <property type="entry name" value="lambda repressor-like DNA-binding domains"/>
    <property type="match status" value="1"/>
</dbReference>
<feature type="domain" description="HTH cro/C1-type" evidence="1">
    <location>
        <begin position="43"/>
        <end position="65"/>
    </location>
</feature>
<comment type="caution">
    <text evidence="2">The sequence shown here is derived from an EMBL/GenBank/DDBJ whole genome shotgun (WGS) entry which is preliminary data.</text>
</comment>
<dbReference type="EMBL" id="VUOB01000003">
    <property type="protein sequence ID" value="KAA2266107.1"/>
    <property type="molecule type" value="Genomic_DNA"/>
</dbReference>